<sequence length="124" mass="14022">MTLNLPDLKKYAGLFSKGLVIELAPEIAKGLLVEIFKAKRVSVKGASDWVQSNTSLWKTLELDEQALFKDLAERAGNIDWLDADWVIEAIKSDLPALASLFLGWRKANNWLKRQIEIIRKEVEG</sequence>
<comment type="caution">
    <text evidence="1">The sequence shown here is derived from an EMBL/GenBank/DDBJ whole genome shotgun (WGS) entry which is preliminary data.</text>
</comment>
<name>X1TJX1_9ZZZZ</name>
<reference evidence="1" key="1">
    <citation type="journal article" date="2014" name="Front. Microbiol.">
        <title>High frequency of phylogenetically diverse reductive dehalogenase-homologous genes in deep subseafloor sedimentary metagenomes.</title>
        <authorList>
            <person name="Kawai M."/>
            <person name="Futagami T."/>
            <person name="Toyoda A."/>
            <person name="Takaki Y."/>
            <person name="Nishi S."/>
            <person name="Hori S."/>
            <person name="Arai W."/>
            <person name="Tsubouchi T."/>
            <person name="Morono Y."/>
            <person name="Uchiyama I."/>
            <person name="Ito T."/>
            <person name="Fujiyama A."/>
            <person name="Inagaki F."/>
            <person name="Takami H."/>
        </authorList>
    </citation>
    <scope>NUCLEOTIDE SEQUENCE</scope>
    <source>
        <strain evidence="1">Expedition CK06-06</strain>
    </source>
</reference>
<protein>
    <submittedName>
        <fullName evidence="1">Uncharacterized protein</fullName>
    </submittedName>
</protein>
<evidence type="ECO:0000313" key="1">
    <source>
        <dbReference type="EMBL" id="GAI91651.1"/>
    </source>
</evidence>
<gene>
    <name evidence="1" type="ORF">S12H4_36494</name>
</gene>
<dbReference type="EMBL" id="BARW01021759">
    <property type="protein sequence ID" value="GAI91651.1"/>
    <property type="molecule type" value="Genomic_DNA"/>
</dbReference>
<proteinExistence type="predicted"/>
<accession>X1TJX1</accession>
<dbReference type="AlphaFoldDB" id="X1TJX1"/>
<organism evidence="1">
    <name type="scientific">marine sediment metagenome</name>
    <dbReference type="NCBI Taxonomy" id="412755"/>
    <lineage>
        <taxon>unclassified sequences</taxon>
        <taxon>metagenomes</taxon>
        <taxon>ecological metagenomes</taxon>
    </lineage>
</organism>